<name>A0A5J9VCK2_9POAL</name>
<dbReference type="Pfam" id="PF05368">
    <property type="entry name" value="NmrA"/>
    <property type="match status" value="1"/>
</dbReference>
<dbReference type="InterPro" id="IPR008030">
    <property type="entry name" value="NmrA-like"/>
</dbReference>
<feature type="domain" description="NmrA-like" evidence="1">
    <location>
        <begin position="20"/>
        <end position="203"/>
    </location>
</feature>
<protein>
    <recommendedName>
        <fullName evidence="1">NmrA-like domain-containing protein</fullName>
    </recommendedName>
</protein>
<sequence>MSSGLCHPSTVVTWDQAGKEAVVEPSKSMILAKLRVREAVRAAGIPHTFICSYWGHGFMLPRLGDPQLDGPPATMATIFGDEKTPVIFVNEKDMSMLVIRAVEDPRTLNKIYIRPPANMCSFSHLVSLWEEKTGKSLDKYYMPEEELVKKIKESPFPLNFQLAMVHVTVAAGDFEQTTIDPSIGVEATQLYPDVKFTTVNDYLDALLLAHPHLRKSEDNA</sequence>
<evidence type="ECO:0000313" key="2">
    <source>
        <dbReference type="EMBL" id="TVU32570.1"/>
    </source>
</evidence>
<dbReference type="InterPro" id="IPR050608">
    <property type="entry name" value="NmrA-type/Isoflavone_red_sf"/>
</dbReference>
<dbReference type="PANTHER" id="PTHR43349">
    <property type="entry name" value="PINORESINOL REDUCTASE-RELATED"/>
    <property type="match status" value="1"/>
</dbReference>
<dbReference type="PANTHER" id="PTHR43349:SF30">
    <property type="entry name" value="NMRA-LIKE DOMAIN-CONTAINING PROTEIN"/>
    <property type="match status" value="1"/>
</dbReference>
<feature type="non-terminal residue" evidence="2">
    <location>
        <position position="1"/>
    </location>
</feature>
<comment type="caution">
    <text evidence="2">The sequence shown here is derived from an EMBL/GenBank/DDBJ whole genome shotgun (WGS) entry which is preliminary data.</text>
</comment>
<keyword evidence="3" id="KW-1185">Reference proteome</keyword>
<proteinExistence type="predicted"/>
<dbReference type="Gramene" id="TVU32570">
    <property type="protein sequence ID" value="TVU32570"/>
    <property type="gene ID" value="EJB05_24303"/>
</dbReference>
<dbReference type="AlphaFoldDB" id="A0A5J9VCK2"/>
<accession>A0A5J9VCK2</accession>
<evidence type="ECO:0000259" key="1">
    <source>
        <dbReference type="Pfam" id="PF05368"/>
    </source>
</evidence>
<dbReference type="Gene3D" id="3.90.25.10">
    <property type="entry name" value="UDP-galactose 4-epimerase, domain 1"/>
    <property type="match status" value="1"/>
</dbReference>
<dbReference type="SUPFAM" id="SSF51735">
    <property type="entry name" value="NAD(P)-binding Rossmann-fold domains"/>
    <property type="match status" value="1"/>
</dbReference>
<dbReference type="OrthoDB" id="9974981at2759"/>
<gene>
    <name evidence="2" type="ORF">EJB05_24303</name>
</gene>
<dbReference type="EMBL" id="RWGY01000011">
    <property type="protein sequence ID" value="TVU32570.1"/>
    <property type="molecule type" value="Genomic_DNA"/>
</dbReference>
<dbReference type="InterPro" id="IPR036291">
    <property type="entry name" value="NAD(P)-bd_dom_sf"/>
</dbReference>
<dbReference type="Proteomes" id="UP000324897">
    <property type="component" value="Chromosome 1"/>
</dbReference>
<reference evidence="2 3" key="1">
    <citation type="journal article" date="2019" name="Sci. Rep.">
        <title>A high-quality genome of Eragrostis curvula grass provides insights into Poaceae evolution and supports new strategies to enhance forage quality.</title>
        <authorList>
            <person name="Carballo J."/>
            <person name="Santos B.A.C.M."/>
            <person name="Zappacosta D."/>
            <person name="Garbus I."/>
            <person name="Selva J.P."/>
            <person name="Gallo C.A."/>
            <person name="Diaz A."/>
            <person name="Albertini E."/>
            <person name="Caccamo M."/>
            <person name="Echenique V."/>
        </authorList>
    </citation>
    <scope>NUCLEOTIDE SEQUENCE [LARGE SCALE GENOMIC DNA]</scope>
    <source>
        <strain evidence="3">cv. Victoria</strain>
        <tissue evidence="2">Leaf</tissue>
    </source>
</reference>
<organism evidence="2 3">
    <name type="scientific">Eragrostis curvula</name>
    <name type="common">weeping love grass</name>
    <dbReference type="NCBI Taxonomy" id="38414"/>
    <lineage>
        <taxon>Eukaryota</taxon>
        <taxon>Viridiplantae</taxon>
        <taxon>Streptophyta</taxon>
        <taxon>Embryophyta</taxon>
        <taxon>Tracheophyta</taxon>
        <taxon>Spermatophyta</taxon>
        <taxon>Magnoliopsida</taxon>
        <taxon>Liliopsida</taxon>
        <taxon>Poales</taxon>
        <taxon>Poaceae</taxon>
        <taxon>PACMAD clade</taxon>
        <taxon>Chloridoideae</taxon>
        <taxon>Eragrostideae</taxon>
        <taxon>Eragrostidinae</taxon>
        <taxon>Eragrostis</taxon>
    </lineage>
</organism>
<evidence type="ECO:0000313" key="3">
    <source>
        <dbReference type="Proteomes" id="UP000324897"/>
    </source>
</evidence>